<reference evidence="9" key="1">
    <citation type="submission" date="2017-11" db="EMBL/GenBank/DDBJ databases">
        <authorList>
            <person name="Zhu W."/>
        </authorList>
    </citation>
    <scope>NUCLEOTIDE SEQUENCE [LARGE SCALE GENOMIC DNA]</scope>
    <source>
        <strain evidence="9">160</strain>
    </source>
</reference>
<feature type="transmembrane region" description="Helical" evidence="6">
    <location>
        <begin position="38"/>
        <end position="58"/>
    </location>
</feature>
<evidence type="ECO:0000256" key="5">
    <source>
        <dbReference type="ARBA" id="ARBA00023136"/>
    </source>
</evidence>
<evidence type="ECO:0000256" key="1">
    <source>
        <dbReference type="ARBA" id="ARBA00004651"/>
    </source>
</evidence>
<feature type="domain" description="Major facilitator superfamily (MFS) profile" evidence="7">
    <location>
        <begin position="1"/>
        <end position="90"/>
    </location>
</feature>
<dbReference type="Proteomes" id="UP000253908">
    <property type="component" value="Chromosome"/>
</dbReference>
<evidence type="ECO:0000256" key="2">
    <source>
        <dbReference type="ARBA" id="ARBA00022448"/>
    </source>
</evidence>
<dbReference type="GO" id="GO:0022857">
    <property type="term" value="F:transmembrane transporter activity"/>
    <property type="evidence" value="ECO:0007669"/>
    <property type="project" value="InterPro"/>
</dbReference>
<evidence type="ECO:0000256" key="4">
    <source>
        <dbReference type="ARBA" id="ARBA00022989"/>
    </source>
</evidence>
<dbReference type="EMBL" id="CP024848">
    <property type="protein sequence ID" value="AXI08913.1"/>
    <property type="molecule type" value="Genomic_DNA"/>
</dbReference>
<evidence type="ECO:0000259" key="7">
    <source>
        <dbReference type="PROSITE" id="PS50850"/>
    </source>
</evidence>
<evidence type="ECO:0000313" key="8">
    <source>
        <dbReference type="EMBL" id="AXI08913.1"/>
    </source>
</evidence>
<comment type="subcellular location">
    <subcellularLocation>
        <location evidence="1">Cell membrane</location>
        <topology evidence="1">Multi-pass membrane protein</topology>
    </subcellularLocation>
</comment>
<dbReference type="InterPro" id="IPR020846">
    <property type="entry name" value="MFS_dom"/>
</dbReference>
<keyword evidence="5 6" id="KW-0472">Membrane</keyword>
<organism evidence="8 9">
    <name type="scientific">Oceanobacillus zhaokaii</name>
    <dbReference type="NCBI Taxonomy" id="2052660"/>
    <lineage>
        <taxon>Bacteria</taxon>
        <taxon>Bacillati</taxon>
        <taxon>Bacillota</taxon>
        <taxon>Bacilli</taxon>
        <taxon>Bacillales</taxon>
        <taxon>Bacillaceae</taxon>
        <taxon>Oceanobacillus</taxon>
    </lineage>
</organism>
<dbReference type="Gene3D" id="1.20.1250.20">
    <property type="entry name" value="MFS general substrate transporter like domains"/>
    <property type="match status" value="1"/>
</dbReference>
<dbReference type="PROSITE" id="PS50850">
    <property type="entry name" value="MFS"/>
    <property type="match status" value="1"/>
</dbReference>
<evidence type="ECO:0000256" key="3">
    <source>
        <dbReference type="ARBA" id="ARBA00022692"/>
    </source>
</evidence>
<dbReference type="Pfam" id="PF07690">
    <property type="entry name" value="MFS_1"/>
    <property type="match status" value="1"/>
</dbReference>
<dbReference type="InterPro" id="IPR036259">
    <property type="entry name" value="MFS_trans_sf"/>
</dbReference>
<name>A0A345PFY3_9BACI</name>
<dbReference type="InterPro" id="IPR011701">
    <property type="entry name" value="MFS"/>
</dbReference>
<gene>
    <name evidence="8" type="ORF">CUC15_08285</name>
</gene>
<dbReference type="OrthoDB" id="7066727at2"/>
<dbReference type="RefSeq" id="WP_114916207.1">
    <property type="nucleotide sequence ID" value="NZ_CP024848.1"/>
</dbReference>
<keyword evidence="2" id="KW-0813">Transport</keyword>
<keyword evidence="3 6" id="KW-0812">Transmembrane</keyword>
<keyword evidence="4 6" id="KW-1133">Transmembrane helix</keyword>
<proteinExistence type="predicted"/>
<dbReference type="GO" id="GO:0005886">
    <property type="term" value="C:plasma membrane"/>
    <property type="evidence" value="ECO:0007669"/>
    <property type="project" value="UniProtKB-SubCell"/>
</dbReference>
<evidence type="ECO:0000313" key="9">
    <source>
        <dbReference type="Proteomes" id="UP000253908"/>
    </source>
</evidence>
<accession>A0A345PFY3</accession>
<dbReference type="KEGG" id="ocn:CUC15_08285"/>
<dbReference type="SUPFAM" id="SSF103473">
    <property type="entry name" value="MFS general substrate transporter"/>
    <property type="match status" value="1"/>
</dbReference>
<feature type="transmembrane region" description="Helical" evidence="6">
    <location>
        <begin position="64"/>
        <end position="86"/>
    </location>
</feature>
<evidence type="ECO:0000256" key="6">
    <source>
        <dbReference type="SAM" id="Phobius"/>
    </source>
</evidence>
<feature type="transmembrane region" description="Helical" evidence="6">
    <location>
        <begin position="6"/>
        <end position="31"/>
    </location>
</feature>
<protein>
    <recommendedName>
        <fullName evidence="7">Major facilitator superfamily (MFS) profile domain-containing protein</fullName>
    </recommendedName>
</protein>
<sequence length="110" mass="12066">MNRIAVSFFIGFSTAGIFQLAITTITELFWIKKGTVTGILATAGGLAAVLMPLLTGFMSKTGNISYIFIFTAFLSINGVVCALYVFKRYRTLVDGQRLLKNKEAMIKKVT</sequence>
<dbReference type="AlphaFoldDB" id="A0A345PFY3"/>
<keyword evidence="9" id="KW-1185">Reference proteome</keyword>